<dbReference type="InterPro" id="IPR036388">
    <property type="entry name" value="WH-like_DNA-bd_sf"/>
</dbReference>
<keyword evidence="2" id="KW-0238">DNA-binding</keyword>
<evidence type="ECO:0000256" key="2">
    <source>
        <dbReference type="ARBA" id="ARBA00023125"/>
    </source>
</evidence>
<evidence type="ECO:0000259" key="5">
    <source>
        <dbReference type="SMART" id="SM00862"/>
    </source>
</evidence>
<dbReference type="SUPFAM" id="SSF48452">
    <property type="entry name" value="TPR-like"/>
    <property type="match status" value="1"/>
</dbReference>
<evidence type="ECO:0000313" key="7">
    <source>
        <dbReference type="Proteomes" id="UP001595387"/>
    </source>
</evidence>
<evidence type="ECO:0000313" key="6">
    <source>
        <dbReference type="EMBL" id="MFC2947986.1"/>
    </source>
</evidence>
<feature type="repeat" description="TPR" evidence="4">
    <location>
        <begin position="91"/>
        <end position="124"/>
    </location>
</feature>
<proteinExistence type="predicted"/>
<comment type="caution">
    <text evidence="6">The sequence shown here is derived from an EMBL/GenBank/DDBJ whole genome shotgun (WGS) entry which is preliminary data.</text>
</comment>
<dbReference type="InterPro" id="IPR001867">
    <property type="entry name" value="OmpR/PhoB-type_DNA-bd"/>
</dbReference>
<keyword evidence="3" id="KW-0804">Transcription</keyword>
<dbReference type="Proteomes" id="UP001595387">
    <property type="component" value="Unassembled WGS sequence"/>
</dbReference>
<keyword evidence="7" id="KW-1185">Reference proteome</keyword>
<name>A0ABV7A4J1_9BACI</name>
<evidence type="ECO:0000256" key="1">
    <source>
        <dbReference type="ARBA" id="ARBA00023015"/>
    </source>
</evidence>
<dbReference type="InterPro" id="IPR011990">
    <property type="entry name" value="TPR-like_helical_dom_sf"/>
</dbReference>
<evidence type="ECO:0000256" key="3">
    <source>
        <dbReference type="ARBA" id="ARBA00023163"/>
    </source>
</evidence>
<gene>
    <name evidence="6" type="ORF">ACFODW_06470</name>
</gene>
<sequence length="330" mass="39126">MPRGSELTEEELLEKEDAWWNREDEGSIAWFNEGVWIFQRLSIVNRQEIRYKETLANLLLNQGEDFKLKQQSYEKAIPPLKQVVRLDPDHSRAYYRLGFLYFYKESWTNSIDAFQQALSTYARKESNRLNKLQQLKAHHYILKATQIILNEGIEKVEKIPVEDLDLFQDIKDLLKEVKAGRGSSEHYPYQMAINGTEMRNLSEEEYEELSDPFRNEHCFILNQQSMNDTFISLYGREVRITKILTPLLEYLMQHPGGVQSEVIIQRRQRPSNSPEAMLRQDIRRLRLKLSELDPALDLIESIDGGYRWNCLQEYRIFKHNRDVTSEMLMD</sequence>
<dbReference type="InterPro" id="IPR016032">
    <property type="entry name" value="Sig_transdc_resp-reg_C-effctor"/>
</dbReference>
<dbReference type="InterPro" id="IPR019734">
    <property type="entry name" value="TPR_rpt"/>
</dbReference>
<dbReference type="Gene3D" id="1.25.40.10">
    <property type="entry name" value="Tetratricopeptide repeat domain"/>
    <property type="match status" value="1"/>
</dbReference>
<dbReference type="PROSITE" id="PS50005">
    <property type="entry name" value="TPR"/>
    <property type="match status" value="1"/>
</dbReference>
<protein>
    <recommendedName>
        <fullName evidence="5">OmpR/PhoB-type domain-containing protein</fullName>
    </recommendedName>
</protein>
<keyword evidence="4" id="KW-0802">TPR repeat</keyword>
<evidence type="ECO:0000256" key="4">
    <source>
        <dbReference type="PROSITE-ProRule" id="PRU00339"/>
    </source>
</evidence>
<dbReference type="SMART" id="SM00862">
    <property type="entry name" value="Trans_reg_C"/>
    <property type="match status" value="1"/>
</dbReference>
<organism evidence="6 7">
    <name type="scientific">Virgibacillus sediminis</name>
    <dbReference type="NCBI Taxonomy" id="202260"/>
    <lineage>
        <taxon>Bacteria</taxon>
        <taxon>Bacillati</taxon>
        <taxon>Bacillota</taxon>
        <taxon>Bacilli</taxon>
        <taxon>Bacillales</taxon>
        <taxon>Bacillaceae</taxon>
        <taxon>Virgibacillus</taxon>
    </lineage>
</organism>
<keyword evidence="1" id="KW-0805">Transcription regulation</keyword>
<feature type="domain" description="OmpR/PhoB-type" evidence="5">
    <location>
        <begin position="235"/>
        <end position="308"/>
    </location>
</feature>
<dbReference type="SMART" id="SM00028">
    <property type="entry name" value="TPR"/>
    <property type="match status" value="2"/>
</dbReference>
<dbReference type="EMBL" id="JBHRRZ010000012">
    <property type="protein sequence ID" value="MFC2947986.1"/>
    <property type="molecule type" value="Genomic_DNA"/>
</dbReference>
<dbReference type="RefSeq" id="WP_390304453.1">
    <property type="nucleotide sequence ID" value="NZ_JBHRRZ010000012.1"/>
</dbReference>
<reference evidence="7" key="1">
    <citation type="journal article" date="2019" name="Int. J. Syst. Evol. Microbiol.">
        <title>The Global Catalogue of Microorganisms (GCM) 10K type strain sequencing project: providing services to taxonomists for standard genome sequencing and annotation.</title>
        <authorList>
            <consortium name="The Broad Institute Genomics Platform"/>
            <consortium name="The Broad Institute Genome Sequencing Center for Infectious Disease"/>
            <person name="Wu L."/>
            <person name="Ma J."/>
        </authorList>
    </citation>
    <scope>NUCLEOTIDE SEQUENCE [LARGE SCALE GENOMIC DNA]</scope>
    <source>
        <strain evidence="7">KCTC 13193</strain>
    </source>
</reference>
<dbReference type="SUPFAM" id="SSF46894">
    <property type="entry name" value="C-terminal effector domain of the bipartite response regulators"/>
    <property type="match status" value="1"/>
</dbReference>
<dbReference type="Gene3D" id="1.10.10.10">
    <property type="entry name" value="Winged helix-like DNA-binding domain superfamily/Winged helix DNA-binding domain"/>
    <property type="match status" value="1"/>
</dbReference>
<accession>A0ABV7A4J1</accession>